<dbReference type="PROSITE" id="PS50158">
    <property type="entry name" value="ZF_CCHC"/>
    <property type="match status" value="1"/>
</dbReference>
<dbReference type="GO" id="GO:0008270">
    <property type="term" value="F:zinc ion binding"/>
    <property type="evidence" value="ECO:0007669"/>
    <property type="project" value="UniProtKB-KW"/>
</dbReference>
<dbReference type="SMART" id="SM00343">
    <property type="entry name" value="ZnF_C2HC"/>
    <property type="match status" value="1"/>
</dbReference>
<feature type="compositionally biased region" description="Polar residues" evidence="2">
    <location>
        <begin position="190"/>
        <end position="220"/>
    </location>
</feature>
<organism evidence="4">
    <name type="scientific">Tanacetum cinerariifolium</name>
    <name type="common">Dalmatian daisy</name>
    <name type="synonym">Chrysanthemum cinerariifolium</name>
    <dbReference type="NCBI Taxonomy" id="118510"/>
    <lineage>
        <taxon>Eukaryota</taxon>
        <taxon>Viridiplantae</taxon>
        <taxon>Streptophyta</taxon>
        <taxon>Embryophyta</taxon>
        <taxon>Tracheophyta</taxon>
        <taxon>Spermatophyta</taxon>
        <taxon>Magnoliopsida</taxon>
        <taxon>eudicotyledons</taxon>
        <taxon>Gunneridae</taxon>
        <taxon>Pentapetalae</taxon>
        <taxon>asterids</taxon>
        <taxon>campanulids</taxon>
        <taxon>Asterales</taxon>
        <taxon>Asteraceae</taxon>
        <taxon>Asteroideae</taxon>
        <taxon>Anthemideae</taxon>
        <taxon>Anthemidinae</taxon>
        <taxon>Tanacetum</taxon>
    </lineage>
</organism>
<proteinExistence type="predicted"/>
<evidence type="ECO:0000259" key="3">
    <source>
        <dbReference type="PROSITE" id="PS50158"/>
    </source>
</evidence>
<keyword evidence="1" id="KW-0479">Metal-binding</keyword>
<dbReference type="Gene3D" id="4.10.60.10">
    <property type="entry name" value="Zinc finger, CCHC-type"/>
    <property type="match status" value="1"/>
</dbReference>
<keyword evidence="1" id="KW-0862">Zinc</keyword>
<accession>A0A6L2KZZ4</accession>
<protein>
    <submittedName>
        <fullName evidence="4">Retrovirus-related Pol polyprotein from transposon TNT 1-94</fullName>
    </submittedName>
</protein>
<name>A0A6L2KZZ4_TANCI</name>
<dbReference type="EMBL" id="BKCJ010003460">
    <property type="protein sequence ID" value="GEU55221.1"/>
    <property type="molecule type" value="Genomic_DNA"/>
</dbReference>
<gene>
    <name evidence="4" type="ORF">Tci_027199</name>
</gene>
<dbReference type="AlphaFoldDB" id="A0A6L2KZZ4"/>
<dbReference type="GO" id="GO:0003676">
    <property type="term" value="F:nucleic acid binding"/>
    <property type="evidence" value="ECO:0007669"/>
    <property type="project" value="InterPro"/>
</dbReference>
<dbReference type="InterPro" id="IPR001878">
    <property type="entry name" value="Znf_CCHC"/>
</dbReference>
<evidence type="ECO:0000313" key="4">
    <source>
        <dbReference type="EMBL" id="GEU55221.1"/>
    </source>
</evidence>
<feature type="domain" description="CCHC-type" evidence="3">
    <location>
        <begin position="86"/>
        <end position="101"/>
    </location>
</feature>
<dbReference type="InterPro" id="IPR036875">
    <property type="entry name" value="Znf_CCHC_sf"/>
</dbReference>
<comment type="caution">
    <text evidence="4">The sequence shown here is derived from an EMBL/GenBank/DDBJ whole genome shotgun (WGS) entry which is preliminary data.</text>
</comment>
<feature type="compositionally biased region" description="Basic and acidic residues" evidence="2">
    <location>
        <begin position="246"/>
        <end position="262"/>
    </location>
</feature>
<keyword evidence="1" id="KW-0863">Zinc-finger</keyword>
<sequence>MTTLADQAILSSANNRSPMLEKDMYDIWKSRMELYMMNRQHERMILESVKNGLLIWPTIEENGGTSRTHTPAASASNSEKHKTIICYNCKGEGHMSKQCTKPKRKRDDSWFKDKVLLVQAQANGQILHEEELAFLADPGIAKGQATQTVITHNVAYQANELLTPPPSVDHSAPRVIAVIVKVVAPEPAASTGSHSSTTIDQDAPSPSNSQTAPKIQSPFISNDVEEDNHDLDVEHMNNDPFFGVEESPKTPTFRDDPLHESLYENSTSQGS</sequence>
<feature type="region of interest" description="Disordered" evidence="2">
    <location>
        <begin position="188"/>
        <end position="271"/>
    </location>
</feature>
<dbReference type="Pfam" id="PF00098">
    <property type="entry name" value="zf-CCHC"/>
    <property type="match status" value="1"/>
</dbReference>
<reference evidence="4" key="1">
    <citation type="journal article" date="2019" name="Sci. Rep.">
        <title>Draft genome of Tanacetum cinerariifolium, the natural source of mosquito coil.</title>
        <authorList>
            <person name="Yamashiro T."/>
            <person name="Shiraishi A."/>
            <person name="Satake H."/>
            <person name="Nakayama K."/>
        </authorList>
    </citation>
    <scope>NUCLEOTIDE SEQUENCE</scope>
</reference>
<evidence type="ECO:0000256" key="2">
    <source>
        <dbReference type="SAM" id="MobiDB-lite"/>
    </source>
</evidence>
<evidence type="ECO:0000256" key="1">
    <source>
        <dbReference type="PROSITE-ProRule" id="PRU00047"/>
    </source>
</evidence>
<dbReference type="SUPFAM" id="SSF57756">
    <property type="entry name" value="Retrovirus zinc finger-like domains"/>
    <property type="match status" value="1"/>
</dbReference>